<dbReference type="InterPro" id="IPR037165">
    <property type="entry name" value="AldOxase/xan_DH_Mopterin-bd_sf"/>
</dbReference>
<evidence type="ECO:0000313" key="12">
    <source>
        <dbReference type="Proteomes" id="UP001652582"/>
    </source>
</evidence>
<dbReference type="GeneID" id="112054963"/>
<evidence type="ECO:0000256" key="3">
    <source>
        <dbReference type="ARBA" id="ARBA00011738"/>
    </source>
</evidence>
<dbReference type="SMART" id="SM01008">
    <property type="entry name" value="Ald_Xan_dh_C"/>
    <property type="match status" value="1"/>
</dbReference>
<keyword evidence="12" id="KW-1185">Reference proteome</keyword>
<gene>
    <name evidence="13" type="primary">LOC112054963</name>
</gene>
<feature type="domain" description="FAD-binding PCMH-type" evidence="11">
    <location>
        <begin position="442"/>
        <end position="622"/>
    </location>
</feature>
<dbReference type="Pfam" id="PF20256">
    <property type="entry name" value="MoCoBD_2"/>
    <property type="match status" value="1"/>
</dbReference>
<dbReference type="RefSeq" id="XP_052737987.1">
    <property type="nucleotide sequence ID" value="XM_052882027.1"/>
</dbReference>
<evidence type="ECO:0000256" key="10">
    <source>
        <dbReference type="ARBA" id="ARBA00023140"/>
    </source>
</evidence>
<keyword evidence="4" id="KW-0500">Molybdenum</keyword>
<keyword evidence="9" id="KW-0408">Iron</keyword>
<feature type="domain" description="FAD-binding PCMH-type" evidence="11">
    <location>
        <begin position="138"/>
        <end position="335"/>
    </location>
</feature>
<dbReference type="Pfam" id="PF00941">
    <property type="entry name" value="FAD_binding_5"/>
    <property type="match status" value="2"/>
</dbReference>
<dbReference type="InterPro" id="IPR008274">
    <property type="entry name" value="AldOxase/xan_DH_MoCoBD1"/>
</dbReference>
<dbReference type="PANTHER" id="PTHR11908:SF132">
    <property type="entry name" value="ALDEHYDE OXIDASE 1-RELATED"/>
    <property type="match status" value="1"/>
</dbReference>
<dbReference type="InterPro" id="IPR002888">
    <property type="entry name" value="2Fe-2S-bd"/>
</dbReference>
<dbReference type="SUPFAM" id="SSF55447">
    <property type="entry name" value="CO dehydrogenase flavoprotein C-terminal domain-like"/>
    <property type="match status" value="1"/>
</dbReference>
<dbReference type="Pfam" id="PF02738">
    <property type="entry name" value="MoCoBD_1"/>
    <property type="match status" value="1"/>
</dbReference>
<dbReference type="InterPro" id="IPR016166">
    <property type="entry name" value="FAD-bd_PCMH"/>
</dbReference>
<comment type="subcellular location">
    <subcellularLocation>
        <location evidence="1">Peroxisome</location>
    </subcellularLocation>
</comment>
<dbReference type="InterPro" id="IPR005107">
    <property type="entry name" value="CO_DH_flav_C"/>
</dbReference>
<sequence>MVMITSCQDWDITSIEKVGNRLEGYHPLQTTLAAKAGSQCGYCSPGMVMNMYSYLKAKPRTMLEIERALGSNLCRCTGYRPILEAFKTFASDCPKPSDILDIEDLKICNKSGDLCIESKCENSEWCIVPKKNKVLYIKLSDDRDWFRVDALDEVFNIWQEKGTESYMLVNGNTGKGVYPILEYPKLLIDISDVSELKGYYLDQNLVLGGGTTLFEVLEIFKSLANTENFTYLKVLCDHIEKVAHVTVRNVIGGEVRSTTTLLDYLRRHLELRGTKYKCLEAGCGACIVSAVKCHGDAPQGVNSCMVMITSCQDWDITSIEKVGNRLEGYHPLQTTLAAKAGSQCGYCSPGMVMNMYSYLKAKPRTMLEIERALSSNLCRCTGYRPILEAFKTFASDCPKPSDILDIEDLKICKKSGELCSESKCEHSEWCIVPKRNKVLYIKLSDDRDWFRVDTLDEVFYIWQEKGTESYMLVNGNTGKGVYPILEYPKLLIDISDVLELKSYYMDQNLVLGGGTTLFEVLEIFKSLAHTEGFTYLNVLNDHIEKVANITVRNLATVAGNLSLKNQHSDFKSDIFLLFETVGASVTILTGPGNKVVLTMQEFLIENMRGKIILNVLLPPLSNEYKIATFKIMPRSQNAHALVHAGFLYKVDETFTVSESRIVYSGLTSTITRAYETEMYLKGKVLFTNETLQCALDILKKELVFVKHLLDPPIEYKLQASLGLFYKGLLELCPPTLLKPTYCSGAIKLRDSRPVSKSLQVFETNPALWPLNEPIPKIDGLIQCAGEAKYADDTPSLSGEVFLAFVLAKVPLGTIQKIDPSIALSEPGVIAFYSAADIPGVNSYIPAPNIFNLTDEELFCNGEVKYYDQPVGVIVAECESIAKKAANLVHIEYSNIRKPVIDIKINKYDPNKYTVFSIHPATEVGPDTTKVIKGEDTIYSQYAFTMETLACVAYPTEEGIKLISTTQWMDLVQQAVARVLMIDENRVDVYVRRIGGGYGYKITRSAQIAVACSLVVYKLNRPCRFTTPIDVNMRATGKRLPCSRNYEVHVNSKGEIQYLKEDLFSDNGYVYNEPLMQFADDIYYNCYKKTRWGHTGYNAVTDTASNSWVRSPGTIECVAMAELVIERICYELNLDALEVRSKNLDTELYKDLLELTDTLKTNSHYNERKVKVDEYNKNNRWKKRGLRFSWLRWPSKGSQTFEVNMSVYSDDGTVSITHGGIEMGQGINTKAIQIAAYFLKLPVDKIQVKPNDTMVAPNGIASGASVTSQNIGIGVRRCCEQLLERLAPIRIQLVNPTWKELIKEAYNQQVDLQVHYYTSMKDFQQYDVYVVTLAEVEIDVLTGEHTILRVDLIEDVGRSVNPEVDLGQIEGAFIFGLGYWTSEHLVYHPDTGELLTDRTWEYWIPQALDIPQDFRVYFRRRSFSNEVILGAKATGEPATCMGISVAFALREAISLARLESGIPTTQWFQIDGPFTVDKICVACETQCEDFKFY</sequence>
<keyword evidence="8" id="KW-0560">Oxidoreductase</keyword>
<keyword evidence="6" id="KW-0479">Metal-binding</keyword>
<name>A0ABM3LG01_BICAN</name>
<evidence type="ECO:0000256" key="6">
    <source>
        <dbReference type="ARBA" id="ARBA00022723"/>
    </source>
</evidence>
<dbReference type="Gene3D" id="3.30.465.10">
    <property type="match status" value="1"/>
</dbReference>
<keyword evidence="7" id="KW-0274">FAD</keyword>
<dbReference type="Gene3D" id="3.90.1170.50">
    <property type="entry name" value="Aldehyde oxidase/xanthine dehydrogenase, a/b hammerhead"/>
    <property type="match status" value="1"/>
</dbReference>
<dbReference type="Gene3D" id="3.30.365.10">
    <property type="entry name" value="Aldehyde oxidase/xanthine dehydrogenase, molybdopterin binding domain"/>
    <property type="match status" value="4"/>
</dbReference>
<dbReference type="InterPro" id="IPR012675">
    <property type="entry name" value="Beta-grasp_dom_sf"/>
</dbReference>
<keyword evidence="10" id="KW-0576">Peroxisome</keyword>
<dbReference type="InterPro" id="IPR016169">
    <property type="entry name" value="FAD-bd_PCMH_sub2"/>
</dbReference>
<dbReference type="Pfam" id="PF01315">
    <property type="entry name" value="Ald_Xan_dh_C"/>
    <property type="match status" value="1"/>
</dbReference>
<dbReference type="SUPFAM" id="SSF54665">
    <property type="entry name" value="CO dehydrogenase molybdoprotein N-domain-like"/>
    <property type="match status" value="1"/>
</dbReference>
<dbReference type="InterPro" id="IPR046867">
    <property type="entry name" value="AldOxase/xan_DH_MoCoBD2"/>
</dbReference>
<organism evidence="12 13">
    <name type="scientific">Bicyclus anynana</name>
    <name type="common">Squinting bush brown butterfly</name>
    <dbReference type="NCBI Taxonomy" id="110368"/>
    <lineage>
        <taxon>Eukaryota</taxon>
        <taxon>Metazoa</taxon>
        <taxon>Ecdysozoa</taxon>
        <taxon>Arthropoda</taxon>
        <taxon>Hexapoda</taxon>
        <taxon>Insecta</taxon>
        <taxon>Pterygota</taxon>
        <taxon>Neoptera</taxon>
        <taxon>Endopterygota</taxon>
        <taxon>Lepidoptera</taxon>
        <taxon>Glossata</taxon>
        <taxon>Ditrysia</taxon>
        <taxon>Papilionoidea</taxon>
        <taxon>Nymphalidae</taxon>
        <taxon>Satyrinae</taxon>
        <taxon>Satyrini</taxon>
        <taxon>Mycalesina</taxon>
        <taxon>Bicyclus</taxon>
    </lineage>
</organism>
<evidence type="ECO:0000313" key="13">
    <source>
        <dbReference type="RefSeq" id="XP_052737987.1"/>
    </source>
</evidence>
<evidence type="ECO:0000256" key="1">
    <source>
        <dbReference type="ARBA" id="ARBA00004275"/>
    </source>
</evidence>
<dbReference type="SUPFAM" id="SSF47741">
    <property type="entry name" value="CO dehydrogenase ISP C-domain like"/>
    <property type="match status" value="2"/>
</dbReference>
<dbReference type="PIRSF" id="PIRSF000127">
    <property type="entry name" value="Xanthine_DH"/>
    <property type="match status" value="1"/>
</dbReference>
<evidence type="ECO:0000256" key="9">
    <source>
        <dbReference type="ARBA" id="ARBA00023004"/>
    </source>
</evidence>
<dbReference type="Gene3D" id="3.30.390.50">
    <property type="entry name" value="CO dehydrogenase flavoprotein, C-terminal domain"/>
    <property type="match status" value="1"/>
</dbReference>
<dbReference type="InterPro" id="IPR036318">
    <property type="entry name" value="FAD-bd_PCMH-like_sf"/>
</dbReference>
<dbReference type="Pfam" id="PF03450">
    <property type="entry name" value="CO_deh_flav_C"/>
    <property type="match status" value="1"/>
</dbReference>
<comment type="subunit">
    <text evidence="3">Homodimer.</text>
</comment>
<dbReference type="Gene3D" id="3.10.20.30">
    <property type="match status" value="1"/>
</dbReference>
<evidence type="ECO:0000259" key="11">
    <source>
        <dbReference type="PROSITE" id="PS51387"/>
    </source>
</evidence>
<dbReference type="Pfam" id="PF01799">
    <property type="entry name" value="Fer2_2"/>
    <property type="match status" value="2"/>
</dbReference>
<accession>A0ABM3LG01</accession>
<keyword evidence="5" id="KW-0285">Flavoprotein</keyword>
<reference evidence="13" key="1">
    <citation type="submission" date="2025-08" db="UniProtKB">
        <authorList>
            <consortium name="RefSeq"/>
        </authorList>
    </citation>
    <scope>IDENTIFICATION</scope>
</reference>
<dbReference type="InterPro" id="IPR036683">
    <property type="entry name" value="CO_DH_flav_C_dom_sf"/>
</dbReference>
<dbReference type="Proteomes" id="UP001652582">
    <property type="component" value="Chromosome 6"/>
</dbReference>
<comment type="similarity">
    <text evidence="2">Belongs to the xanthine dehydrogenase family.</text>
</comment>
<dbReference type="InterPro" id="IPR006058">
    <property type="entry name" value="2Fe2S_fd_BS"/>
</dbReference>
<dbReference type="InterPro" id="IPR036884">
    <property type="entry name" value="2Fe-2S-bd_dom_sf"/>
</dbReference>
<evidence type="ECO:0000256" key="2">
    <source>
        <dbReference type="ARBA" id="ARBA00006849"/>
    </source>
</evidence>
<dbReference type="PANTHER" id="PTHR11908">
    <property type="entry name" value="XANTHINE DEHYDROGENASE"/>
    <property type="match status" value="1"/>
</dbReference>
<evidence type="ECO:0000256" key="7">
    <source>
        <dbReference type="ARBA" id="ARBA00022827"/>
    </source>
</evidence>
<dbReference type="InterPro" id="IPR000674">
    <property type="entry name" value="Ald_Oxase/Xan_DH_a/b"/>
</dbReference>
<dbReference type="SUPFAM" id="SSF56003">
    <property type="entry name" value="Molybdenum cofactor-binding domain"/>
    <property type="match status" value="1"/>
</dbReference>
<dbReference type="PROSITE" id="PS00197">
    <property type="entry name" value="2FE2S_FER_1"/>
    <property type="match status" value="1"/>
</dbReference>
<dbReference type="Gene3D" id="1.10.150.120">
    <property type="entry name" value="[2Fe-2S]-binding domain"/>
    <property type="match status" value="2"/>
</dbReference>
<dbReference type="SUPFAM" id="SSF56176">
    <property type="entry name" value="FAD-binding/transporter-associated domain-like"/>
    <property type="match status" value="2"/>
</dbReference>
<evidence type="ECO:0000256" key="5">
    <source>
        <dbReference type="ARBA" id="ARBA00022630"/>
    </source>
</evidence>
<evidence type="ECO:0000256" key="4">
    <source>
        <dbReference type="ARBA" id="ARBA00022505"/>
    </source>
</evidence>
<dbReference type="InterPro" id="IPR036856">
    <property type="entry name" value="Ald_Oxase/Xan_DH_a/b_sf"/>
</dbReference>
<protein>
    <submittedName>
        <fullName evidence="13">Uncharacterized protein LOC112054963 isoform X2</fullName>
    </submittedName>
</protein>
<dbReference type="InterPro" id="IPR016208">
    <property type="entry name" value="Ald_Oxase/xanthine_DH-like"/>
</dbReference>
<dbReference type="SMART" id="SM01092">
    <property type="entry name" value="CO_deh_flav_C"/>
    <property type="match status" value="1"/>
</dbReference>
<evidence type="ECO:0000256" key="8">
    <source>
        <dbReference type="ARBA" id="ARBA00023002"/>
    </source>
</evidence>
<proteinExistence type="inferred from homology"/>
<dbReference type="InterPro" id="IPR002346">
    <property type="entry name" value="Mopterin_DH_FAD-bd"/>
</dbReference>
<dbReference type="PROSITE" id="PS51387">
    <property type="entry name" value="FAD_PCMH"/>
    <property type="match status" value="2"/>
</dbReference>